<dbReference type="RefSeq" id="WP_073715845.1">
    <property type="nucleotide sequence ID" value="NZ_MQVR01000009.1"/>
</dbReference>
<evidence type="ECO:0008006" key="3">
    <source>
        <dbReference type="Google" id="ProtNLM"/>
    </source>
</evidence>
<evidence type="ECO:0000313" key="2">
    <source>
        <dbReference type="Proteomes" id="UP000185628"/>
    </source>
</evidence>
<proteinExistence type="predicted"/>
<comment type="caution">
    <text evidence="1">The sequence shown here is derived from an EMBL/GenBank/DDBJ whole genome shotgun (WGS) entry which is preliminary data.</text>
</comment>
<organism evidence="1 2">
    <name type="scientific">Bowdeniella nasicola</name>
    <dbReference type="NCBI Taxonomy" id="208480"/>
    <lineage>
        <taxon>Bacteria</taxon>
        <taxon>Bacillati</taxon>
        <taxon>Actinomycetota</taxon>
        <taxon>Actinomycetes</taxon>
        <taxon>Actinomycetales</taxon>
        <taxon>Actinomycetaceae</taxon>
        <taxon>Bowdeniella</taxon>
    </lineage>
</organism>
<reference evidence="2" key="1">
    <citation type="submission" date="2016-12" db="EMBL/GenBank/DDBJ databases">
        <authorList>
            <person name="Meng X."/>
        </authorList>
    </citation>
    <scope>NUCLEOTIDE SEQUENCE [LARGE SCALE GENOMIC DNA]</scope>
    <source>
        <strain evidence="2">DSM 19116</strain>
    </source>
</reference>
<dbReference type="EMBL" id="MQVR01000009">
    <property type="protein sequence ID" value="OKL54703.1"/>
    <property type="molecule type" value="Genomic_DNA"/>
</dbReference>
<evidence type="ECO:0000313" key="1">
    <source>
        <dbReference type="EMBL" id="OKL54703.1"/>
    </source>
</evidence>
<dbReference type="SUPFAM" id="SSF82171">
    <property type="entry name" value="DPP6 N-terminal domain-like"/>
    <property type="match status" value="1"/>
</dbReference>
<dbReference type="Proteomes" id="UP000185628">
    <property type="component" value="Unassembled WGS sequence"/>
</dbReference>
<accession>A0A1Q5Q4I6</accession>
<dbReference type="OrthoDB" id="128799at2"/>
<keyword evidence="2" id="KW-1185">Reference proteome</keyword>
<dbReference type="AlphaFoldDB" id="A0A1Q5Q4I6"/>
<name>A0A1Q5Q4I6_9ACTO</name>
<gene>
    <name evidence="1" type="ORF">BSZ39_02645</name>
</gene>
<protein>
    <recommendedName>
        <fullName evidence="3">WD40-like Beta Propeller Repeat</fullName>
    </recommendedName>
</protein>
<sequence length="318" mass="34427">MTQDTSEAMAALTVGGTPRVLDIDLEGRVLLRTPSSPHQLLEIGRKGQPRILTLLESDCTGRYIPGHRTIVVEHDWGAKTARQLSLLNMVATQIPAGLDGFHLLAHGAGISHRLLHVHHDGVTYLAHHERRGTCGLYFRHWMTGVHPLDAAAPLDYQATTATDGQTVFAFSPSTGRAAFYRVDSEEATPIDLDSSDTPTSARLTPDGTRVAVTFKQADGSQVARWYGIDGPTACPQRRDVVPGCFSPDAAHMLTFDRAGRRIVMMALDGDELFSVPCLRLGATAHAEWNIAGDMCAIDSGAVGAWRLRLADGAVMSLW</sequence>